<evidence type="ECO:0000256" key="6">
    <source>
        <dbReference type="ARBA" id="ARBA00023080"/>
    </source>
</evidence>
<dbReference type="GO" id="GO:0009117">
    <property type="term" value="P:nucleotide metabolic process"/>
    <property type="evidence" value="ECO:0007669"/>
    <property type="project" value="UniProtKB-KW"/>
</dbReference>
<dbReference type="InterPro" id="IPR050299">
    <property type="entry name" value="YjjX_NTPase"/>
</dbReference>
<feature type="domain" description="Non-canonical purine NTP phosphatase/PRRC1" evidence="12">
    <location>
        <begin position="21"/>
        <end position="172"/>
    </location>
</feature>
<comment type="subunit">
    <text evidence="11">Homodimer.</text>
</comment>
<dbReference type="SUPFAM" id="SSF52972">
    <property type="entry name" value="ITPase-like"/>
    <property type="match status" value="1"/>
</dbReference>
<dbReference type="PATRIC" id="fig|153151.4.peg.2202"/>
<organism evidence="13 14">
    <name type="scientific">Parageobacillus toebii</name>
    <dbReference type="NCBI Taxonomy" id="153151"/>
    <lineage>
        <taxon>Bacteria</taxon>
        <taxon>Bacillati</taxon>
        <taxon>Bacillota</taxon>
        <taxon>Bacilli</taxon>
        <taxon>Bacillales</taxon>
        <taxon>Anoxybacillaceae</taxon>
        <taxon>Parageobacillus</taxon>
    </lineage>
</organism>
<name>A0A150MDH1_9BACL</name>
<gene>
    <name evidence="13" type="ORF">B4110_2922</name>
</gene>
<evidence type="ECO:0000256" key="1">
    <source>
        <dbReference type="ARBA" id="ARBA00001936"/>
    </source>
</evidence>
<comment type="caution">
    <text evidence="11">Lacks conserved residue(s) required for the propagation of feature annotation.</text>
</comment>
<protein>
    <recommendedName>
        <fullName evidence="11">Probable inosine/xanthosine triphosphatase</fullName>
        <shortName evidence="11">ITPase/XTPase</shortName>
        <ecNumber evidence="11">3.6.1.73</ecNumber>
    </recommendedName>
    <alternativeName>
        <fullName evidence="11">Non-canonical purine NTP phosphatase</fullName>
    </alternativeName>
    <alternativeName>
        <fullName evidence="11">Non-standard purine NTP phosphatase</fullName>
    </alternativeName>
    <alternativeName>
        <fullName evidence="11">Nucleoside-triphosphate phosphatase</fullName>
        <shortName evidence="11">NTPase</shortName>
    </alternativeName>
</protein>
<evidence type="ECO:0000256" key="3">
    <source>
        <dbReference type="ARBA" id="ARBA00022741"/>
    </source>
</evidence>
<comment type="catalytic activity">
    <reaction evidence="8 11">
        <text>ITP + H2O = IDP + phosphate + H(+)</text>
        <dbReference type="Rhea" id="RHEA:28330"/>
        <dbReference type="ChEBI" id="CHEBI:15377"/>
        <dbReference type="ChEBI" id="CHEBI:15378"/>
        <dbReference type="ChEBI" id="CHEBI:43474"/>
        <dbReference type="ChEBI" id="CHEBI:58280"/>
        <dbReference type="ChEBI" id="CHEBI:61402"/>
        <dbReference type="EC" id="3.6.1.73"/>
    </reaction>
</comment>
<accession>A0A150MDH1</accession>
<dbReference type="InterPro" id="IPR002786">
    <property type="entry name" value="Non_canon_purine_NTPase"/>
</dbReference>
<dbReference type="GO" id="GO:0000166">
    <property type="term" value="F:nucleotide binding"/>
    <property type="evidence" value="ECO:0007669"/>
    <property type="project" value="UniProtKB-KW"/>
</dbReference>
<dbReference type="EMBL" id="LQYW01000178">
    <property type="protein sequence ID" value="KYD22600.1"/>
    <property type="molecule type" value="Genomic_DNA"/>
</dbReference>
<evidence type="ECO:0000256" key="8">
    <source>
        <dbReference type="ARBA" id="ARBA00048174"/>
    </source>
</evidence>
<evidence type="ECO:0000313" key="13">
    <source>
        <dbReference type="EMBL" id="KYD22600.1"/>
    </source>
</evidence>
<dbReference type="Pfam" id="PF01931">
    <property type="entry name" value="NTPase_I-T"/>
    <property type="match status" value="1"/>
</dbReference>
<dbReference type="NCBIfam" id="NF002850">
    <property type="entry name" value="PRK03114.1"/>
    <property type="match status" value="1"/>
</dbReference>
<evidence type="ECO:0000256" key="2">
    <source>
        <dbReference type="ARBA" id="ARBA00022723"/>
    </source>
</evidence>
<dbReference type="Gene3D" id="3.90.950.10">
    <property type="match status" value="1"/>
</dbReference>
<feature type="binding site" evidence="11">
    <location>
        <begin position="22"/>
        <end position="27"/>
    </location>
    <ligand>
        <name>substrate</name>
    </ligand>
</feature>
<dbReference type="HAMAP" id="MF_00648">
    <property type="entry name" value="Non_canon_purine_NTPase_YjjX"/>
    <property type="match status" value="1"/>
</dbReference>
<dbReference type="PANTHER" id="PTHR34699">
    <property type="match status" value="1"/>
</dbReference>
<comment type="similarity">
    <text evidence="10 11">Belongs to the YjjX NTPase family.</text>
</comment>
<keyword evidence="2 11" id="KW-0479">Metal-binding</keyword>
<comment type="cofactor">
    <cofactor evidence="1">
        <name>Mn(2+)</name>
        <dbReference type="ChEBI" id="CHEBI:29035"/>
    </cofactor>
</comment>
<dbReference type="InterPro" id="IPR029001">
    <property type="entry name" value="ITPase-like_fam"/>
</dbReference>
<dbReference type="EC" id="3.6.1.73" evidence="11"/>
<proteinExistence type="inferred from homology"/>
<evidence type="ECO:0000256" key="5">
    <source>
        <dbReference type="ARBA" id="ARBA00022842"/>
    </source>
</evidence>
<evidence type="ECO:0000256" key="9">
    <source>
        <dbReference type="ARBA" id="ARBA00048781"/>
    </source>
</evidence>
<keyword evidence="5 11" id="KW-0460">Magnesium</keyword>
<keyword evidence="4 11" id="KW-0378">Hydrolase</keyword>
<evidence type="ECO:0000313" key="14">
    <source>
        <dbReference type="Proteomes" id="UP000075324"/>
    </source>
</evidence>
<sequence>MTRLLFFRKKEWEALKIIAIGTTNQAKVAAVRSIFSSEHYTLVPTDVPSDVSAQPISDHETRQGAINRAKHALQKENADIGIGLEGGVMEIDGELWLCNWGALADRDGTVITAGGARIPLPFEVAKGIRAGRELGDVMAEYTGERNIRHKEGAIGVFTNGYVDRAGMFRHIVQLLVGQYEFFCQNH</sequence>
<evidence type="ECO:0000256" key="10">
    <source>
        <dbReference type="ARBA" id="ARBA00060855"/>
    </source>
</evidence>
<dbReference type="Proteomes" id="UP000075324">
    <property type="component" value="Unassembled WGS sequence"/>
</dbReference>
<dbReference type="GO" id="GO:0103023">
    <property type="term" value="F:ITPase activity"/>
    <property type="evidence" value="ECO:0007669"/>
    <property type="project" value="UniProtKB-EC"/>
</dbReference>
<comment type="function">
    <text evidence="11">Phosphatase that hydrolyzes non-canonical purine nucleotides such as XTP and ITP to their respective diphosphate derivatives. Probably excludes non-canonical purines from DNA/RNA precursor pool, thus preventing their incorporation into DNA/RNA and avoiding chromosomal lesions.</text>
</comment>
<comment type="caution">
    <text evidence="13">The sequence shown here is derived from an EMBL/GenBank/DDBJ whole genome shotgun (WGS) entry which is preliminary data.</text>
</comment>
<comment type="cofactor">
    <cofactor evidence="11">
        <name>Mg(2+)</name>
        <dbReference type="ChEBI" id="CHEBI:18420"/>
    </cofactor>
    <cofactor evidence="11">
        <name>Mn(2+)</name>
        <dbReference type="ChEBI" id="CHEBI:29035"/>
    </cofactor>
    <text evidence="11">Binds 1 divalent metal cation per subunit; can use either Mg(2+) or Mn(2+).</text>
</comment>
<comment type="catalytic activity">
    <reaction evidence="9 11">
        <text>XTP + H2O = XDP + phosphate + H(+)</text>
        <dbReference type="Rhea" id="RHEA:28406"/>
        <dbReference type="ChEBI" id="CHEBI:15377"/>
        <dbReference type="ChEBI" id="CHEBI:15378"/>
        <dbReference type="ChEBI" id="CHEBI:43474"/>
        <dbReference type="ChEBI" id="CHEBI:59884"/>
        <dbReference type="ChEBI" id="CHEBI:61314"/>
        <dbReference type="EC" id="3.6.1.73"/>
    </reaction>
</comment>
<keyword evidence="6 11" id="KW-0546">Nucleotide metabolism</keyword>
<evidence type="ECO:0000259" key="12">
    <source>
        <dbReference type="Pfam" id="PF01931"/>
    </source>
</evidence>
<reference evidence="13 14" key="1">
    <citation type="submission" date="2016-01" db="EMBL/GenBank/DDBJ databases">
        <title>Draft Genome Sequences of Seven Thermophilic Sporeformers Isolated from Foods.</title>
        <authorList>
            <person name="Berendsen E.M."/>
            <person name="Wells-Bennik M.H."/>
            <person name="Krawcyk A.O."/>
            <person name="De Jong A."/>
            <person name="Holsappel S."/>
            <person name="Eijlander R.T."/>
            <person name="Kuipers O.P."/>
        </authorList>
    </citation>
    <scope>NUCLEOTIDE SEQUENCE [LARGE SCALE GENOMIC DNA]</scope>
    <source>
        <strain evidence="13 14">B4110</strain>
    </source>
</reference>
<dbReference type="AlphaFoldDB" id="A0A150MDH1"/>
<evidence type="ECO:0000256" key="7">
    <source>
        <dbReference type="ARBA" id="ARBA00023211"/>
    </source>
</evidence>
<dbReference type="FunFam" id="3.90.950.10:FF:000002">
    <property type="entry name" value="Inosine/xanthosine triphosphatase"/>
    <property type="match status" value="1"/>
</dbReference>
<dbReference type="PANTHER" id="PTHR34699:SF2">
    <property type="entry name" value="NON-CANONICAL PURINE NTP PHOSPHATASE_PRRC1 DOMAIN-CONTAINING PROTEIN"/>
    <property type="match status" value="1"/>
</dbReference>
<evidence type="ECO:0000256" key="11">
    <source>
        <dbReference type="HAMAP-Rule" id="MF_00648"/>
    </source>
</evidence>
<dbReference type="GO" id="GO:0046872">
    <property type="term" value="F:metal ion binding"/>
    <property type="evidence" value="ECO:0007669"/>
    <property type="project" value="UniProtKB-KW"/>
</dbReference>
<keyword evidence="3 11" id="KW-0547">Nucleotide-binding</keyword>
<evidence type="ECO:0000256" key="4">
    <source>
        <dbReference type="ARBA" id="ARBA00022801"/>
    </source>
</evidence>
<dbReference type="InterPro" id="IPR026533">
    <property type="entry name" value="NTPase/PRRC1"/>
</dbReference>
<keyword evidence="7 11" id="KW-0464">Manganese</keyword>